<dbReference type="RefSeq" id="WP_090122703.1">
    <property type="nucleotide sequence ID" value="NZ_FNNJ01000003.1"/>
</dbReference>
<keyword evidence="1" id="KW-0802">TPR repeat</keyword>
<feature type="repeat" description="TPR" evidence="1">
    <location>
        <begin position="540"/>
        <end position="573"/>
    </location>
</feature>
<feature type="signal peptide" evidence="2">
    <location>
        <begin position="1"/>
        <end position="21"/>
    </location>
</feature>
<dbReference type="Pfam" id="PF12895">
    <property type="entry name" value="ANAPC3"/>
    <property type="match status" value="1"/>
</dbReference>
<dbReference type="InterPro" id="IPR011990">
    <property type="entry name" value="TPR-like_helical_dom_sf"/>
</dbReference>
<dbReference type="InterPro" id="IPR019734">
    <property type="entry name" value="TPR_rpt"/>
</dbReference>
<keyword evidence="4" id="KW-1185">Reference proteome</keyword>
<evidence type="ECO:0000256" key="1">
    <source>
        <dbReference type="PROSITE-ProRule" id="PRU00339"/>
    </source>
</evidence>
<feature type="repeat" description="TPR" evidence="1">
    <location>
        <begin position="315"/>
        <end position="348"/>
    </location>
</feature>
<organism evidence="3 4">
    <name type="scientific">Lutibacter oricola</name>
    <dbReference type="NCBI Taxonomy" id="762486"/>
    <lineage>
        <taxon>Bacteria</taxon>
        <taxon>Pseudomonadati</taxon>
        <taxon>Bacteroidota</taxon>
        <taxon>Flavobacteriia</taxon>
        <taxon>Flavobacteriales</taxon>
        <taxon>Flavobacteriaceae</taxon>
        <taxon>Lutibacter</taxon>
    </lineage>
</organism>
<dbReference type="SMART" id="SM00028">
    <property type="entry name" value="TPR"/>
    <property type="match status" value="11"/>
</dbReference>
<gene>
    <name evidence="3" type="ORF">SAMN05444411_10370</name>
</gene>
<dbReference type="PROSITE" id="PS50005">
    <property type="entry name" value="TPR"/>
    <property type="match status" value="4"/>
</dbReference>
<feature type="repeat" description="TPR" evidence="1">
    <location>
        <begin position="649"/>
        <end position="682"/>
    </location>
</feature>
<dbReference type="Gene3D" id="1.25.40.10">
    <property type="entry name" value="Tetratricopeptide repeat domain"/>
    <property type="match status" value="7"/>
</dbReference>
<evidence type="ECO:0000313" key="3">
    <source>
        <dbReference type="EMBL" id="SDX09049.1"/>
    </source>
</evidence>
<dbReference type="OrthoDB" id="9814448at2"/>
<accession>A0A1H2YWV2</accession>
<feature type="chain" id="PRO_5011586922" evidence="2">
    <location>
        <begin position="22"/>
        <end position="1005"/>
    </location>
</feature>
<dbReference type="PANTHER" id="PTHR12558:SF13">
    <property type="entry name" value="CELL DIVISION CYCLE PROTEIN 27 HOMOLOG"/>
    <property type="match status" value="1"/>
</dbReference>
<dbReference type="SUPFAM" id="SSF48452">
    <property type="entry name" value="TPR-like"/>
    <property type="match status" value="5"/>
</dbReference>
<protein>
    <submittedName>
        <fullName evidence="3">Tetratricopeptide repeat-containing protein</fullName>
    </submittedName>
</protein>
<proteinExistence type="predicted"/>
<evidence type="ECO:0000313" key="4">
    <source>
        <dbReference type="Proteomes" id="UP000199595"/>
    </source>
</evidence>
<dbReference type="Pfam" id="PF13181">
    <property type="entry name" value="TPR_8"/>
    <property type="match status" value="1"/>
</dbReference>
<dbReference type="AlphaFoldDB" id="A0A1H2YWV2"/>
<sequence length="1005" mass="115681">MNFKKLFFPIVIFFITVSLSAQQTIIHTNPLKEYNHAMELYQNKAFVAAQEKFNNIKYSFDNASELKANCEFYAANCAVRLGQPDADRLMEDFVDKYPTSTKRNSAFINVANYYFKSGKYAYAAKWYSKVNTTNLTLKKEEDYNFNYAYSLFVNKSYAKAKEHFLSLLDSPTYGSQAKYYYGYIAYNLDDYDTADQYLGEVANESNYKSKVSYYLADMNFKLGKFDKAITNGLPLLEKAKGVEHSEISKIVGESYFNLKKYDDALPHLKNYKGKRGKWNNTDYYLLGYTYYKQNNFESAVSNFNKIIGGSNAVAQNAYYHLAECYLKLNQKTEALNAFRNAAHMKFEPEIKKDAWLNYAKLSYEIGNPYKSVPDVLQEYLDLYPNSTHKKEINDLIISAYISSSDFKGALDFLKNKKGSKERELYQKVAFYRGVELFNKGKFSAANESFKNSLTVALDATTTARATFWKGETNYRLNNFLDAQNDFKSFEAHPNASQTEEYTNFNYNLGYANFKLKEYPNAIDNFKKFTSKNSEDAIRINDSYLRIGDGYFASRNYSNAIEYYNKAISSNGVDKDYAQFQKAISYGLTGNESKKIDELNSFLNKHSKSAYRDDAFYVLGNSYTKKGNNNKALQNFNNLINSFKRSPLVSKAMLKKGLIYYNTDKNEQALTTYKAVVKKFPNTAEAKQAVKNTRQIYVDLGRVDEYAAWVKNIDFVNVSDAELDNDMYESAEKQYLQNNHKKSITSFRKYLSSFPNGLHKLQANFYLAQSLFSEKKQNEAATYYTFVVDAPQSEFSENALSRLSEIYLENKNWQKAIPLLERLELESNIPQNKTFAQSNLMKGYYANENYTKAVNYADKVLANNKIENRIKSDAHIIIARSAIKTNKLEKAKTAYKEVEKIASGELKAEALYYSAYFENNDGSYRVSNQIIQNLVANYAPYKYWGAKGLIVMANNHYELKDAFQATYILESVIENFAEFKDVVDEATLELNRIKTEQAKTNESIKQ</sequence>
<dbReference type="Pfam" id="PF13174">
    <property type="entry name" value="TPR_6"/>
    <property type="match status" value="2"/>
</dbReference>
<keyword evidence="2" id="KW-0732">Signal</keyword>
<reference evidence="3 4" key="1">
    <citation type="submission" date="2016-10" db="EMBL/GenBank/DDBJ databases">
        <authorList>
            <person name="de Groot N.N."/>
        </authorList>
    </citation>
    <scope>NUCLEOTIDE SEQUENCE [LARGE SCALE GENOMIC DNA]</scope>
    <source>
        <strain evidence="3 4">DSM 24956</strain>
    </source>
</reference>
<feature type="repeat" description="TPR" evidence="1">
    <location>
        <begin position="612"/>
        <end position="645"/>
    </location>
</feature>
<name>A0A1H2YWV2_9FLAO</name>
<dbReference type="EMBL" id="FNNJ01000003">
    <property type="protein sequence ID" value="SDX09049.1"/>
    <property type="molecule type" value="Genomic_DNA"/>
</dbReference>
<dbReference type="PANTHER" id="PTHR12558">
    <property type="entry name" value="CELL DIVISION CYCLE 16,23,27"/>
    <property type="match status" value="1"/>
</dbReference>
<dbReference type="STRING" id="762486.SAMN05444411_10370"/>
<dbReference type="Proteomes" id="UP000199595">
    <property type="component" value="Unassembled WGS sequence"/>
</dbReference>
<evidence type="ECO:0000256" key="2">
    <source>
        <dbReference type="SAM" id="SignalP"/>
    </source>
</evidence>